<evidence type="ECO:0000256" key="2">
    <source>
        <dbReference type="ARBA" id="ARBA00022617"/>
    </source>
</evidence>
<dbReference type="InterPro" id="IPR044203">
    <property type="entry name" value="GlbO/GLB3-like"/>
</dbReference>
<keyword evidence="2" id="KW-0349">Heme</keyword>
<evidence type="ECO:0000313" key="7">
    <source>
        <dbReference type="Proteomes" id="UP001589738"/>
    </source>
</evidence>
<dbReference type="PANTHER" id="PTHR47366:SF1">
    <property type="entry name" value="TWO-ON-TWO HEMOGLOBIN-3"/>
    <property type="match status" value="1"/>
</dbReference>
<sequence>MVENMLTPFDMIGEETLHRLVDAFYHRVGQHPDLTPIFPNDLTETARKQKQFLTQYLGGPTLYTNEHGHPMMRARHLPFEITETRAKAWLGCMREAMDEVGLSGPIRDEFYARLVLTAQHMINTDENAKMKGERT</sequence>
<evidence type="ECO:0000256" key="1">
    <source>
        <dbReference type="ARBA" id="ARBA00022448"/>
    </source>
</evidence>
<dbReference type="InterPro" id="IPR009050">
    <property type="entry name" value="Globin-like_sf"/>
</dbReference>
<protein>
    <submittedName>
        <fullName evidence="6">Globin</fullName>
    </submittedName>
</protein>
<evidence type="ECO:0000256" key="5">
    <source>
        <dbReference type="ARBA" id="ARBA00034496"/>
    </source>
</evidence>
<dbReference type="CDD" id="cd14772">
    <property type="entry name" value="TrHb2_Bs-trHb-like_O"/>
    <property type="match status" value="1"/>
</dbReference>
<dbReference type="PANTHER" id="PTHR47366">
    <property type="entry name" value="TWO-ON-TWO HEMOGLOBIN-3"/>
    <property type="match status" value="1"/>
</dbReference>
<dbReference type="Proteomes" id="UP001589738">
    <property type="component" value="Unassembled WGS sequence"/>
</dbReference>
<keyword evidence="1" id="KW-0813">Transport</keyword>
<dbReference type="InterPro" id="IPR001486">
    <property type="entry name" value="Hemoglobin_trunc"/>
</dbReference>
<keyword evidence="3" id="KW-0479">Metal-binding</keyword>
<dbReference type="EMBL" id="JBHLUU010000022">
    <property type="protein sequence ID" value="MFC0475193.1"/>
    <property type="molecule type" value="Genomic_DNA"/>
</dbReference>
<evidence type="ECO:0000256" key="3">
    <source>
        <dbReference type="ARBA" id="ARBA00022723"/>
    </source>
</evidence>
<organism evidence="6 7">
    <name type="scientific">Robertmurraya beringensis</name>
    <dbReference type="NCBI Taxonomy" id="641660"/>
    <lineage>
        <taxon>Bacteria</taxon>
        <taxon>Bacillati</taxon>
        <taxon>Bacillota</taxon>
        <taxon>Bacilli</taxon>
        <taxon>Bacillales</taxon>
        <taxon>Bacillaceae</taxon>
        <taxon>Robertmurraya</taxon>
    </lineage>
</organism>
<dbReference type="Gene3D" id="1.10.490.10">
    <property type="entry name" value="Globins"/>
    <property type="match status" value="1"/>
</dbReference>
<dbReference type="InterPro" id="IPR012292">
    <property type="entry name" value="Globin/Proto"/>
</dbReference>
<name>A0ABV6KPE1_9BACI</name>
<reference evidence="6 7" key="1">
    <citation type="submission" date="2024-09" db="EMBL/GenBank/DDBJ databases">
        <authorList>
            <person name="Sun Q."/>
            <person name="Mori K."/>
        </authorList>
    </citation>
    <scope>NUCLEOTIDE SEQUENCE [LARGE SCALE GENOMIC DNA]</scope>
    <source>
        <strain evidence="6 7">CGMCC 1.9126</strain>
    </source>
</reference>
<keyword evidence="4" id="KW-0408">Iron</keyword>
<evidence type="ECO:0000256" key="4">
    <source>
        <dbReference type="ARBA" id="ARBA00023004"/>
    </source>
</evidence>
<evidence type="ECO:0000313" key="6">
    <source>
        <dbReference type="EMBL" id="MFC0475193.1"/>
    </source>
</evidence>
<comment type="caution">
    <text evidence="6">The sequence shown here is derived from an EMBL/GenBank/DDBJ whole genome shotgun (WGS) entry which is preliminary data.</text>
</comment>
<dbReference type="Pfam" id="PF01152">
    <property type="entry name" value="Bac_globin"/>
    <property type="match status" value="1"/>
</dbReference>
<dbReference type="RefSeq" id="WP_160546382.1">
    <property type="nucleotide sequence ID" value="NZ_JBHLUU010000022.1"/>
</dbReference>
<accession>A0ABV6KPE1</accession>
<proteinExistence type="inferred from homology"/>
<dbReference type="SUPFAM" id="SSF46458">
    <property type="entry name" value="Globin-like"/>
    <property type="match status" value="1"/>
</dbReference>
<comment type="similarity">
    <text evidence="5">Belongs to the truncated hemoglobin family. Group II subfamily.</text>
</comment>
<gene>
    <name evidence="6" type="ORF">ACFFHF_07960</name>
</gene>
<keyword evidence="7" id="KW-1185">Reference proteome</keyword>